<keyword evidence="3" id="KW-1185">Reference proteome</keyword>
<protein>
    <submittedName>
        <fullName evidence="2">Uncharacterized protein</fullName>
    </submittedName>
</protein>
<comment type="caution">
    <text evidence="2">The sequence shown here is derived from an EMBL/GenBank/DDBJ whole genome shotgun (WGS) entry which is preliminary data.</text>
</comment>
<sequence>MIYEGLVAKRAEREAKEQDKAKGKRNSGPKRKSPEEVGALEPKAKAARMSQAEEDEILPGPWRAPLAWTWYNGGCGQ</sequence>
<organism evidence="2 3">
    <name type="scientific">Heterodermia speciosa</name>
    <dbReference type="NCBI Taxonomy" id="116794"/>
    <lineage>
        <taxon>Eukaryota</taxon>
        <taxon>Fungi</taxon>
        <taxon>Dikarya</taxon>
        <taxon>Ascomycota</taxon>
        <taxon>Pezizomycotina</taxon>
        <taxon>Lecanoromycetes</taxon>
        <taxon>OSLEUM clade</taxon>
        <taxon>Lecanoromycetidae</taxon>
        <taxon>Caliciales</taxon>
        <taxon>Physciaceae</taxon>
        <taxon>Heterodermia</taxon>
    </lineage>
</organism>
<dbReference type="Proteomes" id="UP000664521">
    <property type="component" value="Unassembled WGS sequence"/>
</dbReference>
<evidence type="ECO:0000313" key="3">
    <source>
        <dbReference type="Proteomes" id="UP000664521"/>
    </source>
</evidence>
<proteinExistence type="predicted"/>
<feature type="compositionally biased region" description="Basic residues" evidence="1">
    <location>
        <begin position="22"/>
        <end position="31"/>
    </location>
</feature>
<reference evidence="2" key="1">
    <citation type="submission" date="2021-03" db="EMBL/GenBank/DDBJ databases">
        <authorList>
            <person name="Tagirdzhanova G."/>
        </authorList>
    </citation>
    <scope>NUCLEOTIDE SEQUENCE</scope>
</reference>
<feature type="region of interest" description="Disordered" evidence="1">
    <location>
        <begin position="1"/>
        <end position="58"/>
    </location>
</feature>
<accession>A0A8H3IPI5</accession>
<dbReference type="AlphaFoldDB" id="A0A8H3IPI5"/>
<evidence type="ECO:0000256" key="1">
    <source>
        <dbReference type="SAM" id="MobiDB-lite"/>
    </source>
</evidence>
<name>A0A8H3IPI5_9LECA</name>
<evidence type="ECO:0000313" key="2">
    <source>
        <dbReference type="EMBL" id="CAF9935572.1"/>
    </source>
</evidence>
<gene>
    <name evidence="2" type="ORF">HETSPECPRED_009823</name>
</gene>
<dbReference type="OrthoDB" id="4357141at2759"/>
<dbReference type="EMBL" id="CAJPDS010000084">
    <property type="protein sequence ID" value="CAF9935572.1"/>
    <property type="molecule type" value="Genomic_DNA"/>
</dbReference>
<feature type="compositionally biased region" description="Basic and acidic residues" evidence="1">
    <location>
        <begin position="7"/>
        <end position="21"/>
    </location>
</feature>